<name>A0ABU8YL69_9CYAN</name>
<organism evidence="3 4">
    <name type="scientific">Microcoleus anatoxicus PTRS2</name>
    <dbReference type="NCBI Taxonomy" id="2705321"/>
    <lineage>
        <taxon>Bacteria</taxon>
        <taxon>Bacillati</taxon>
        <taxon>Cyanobacteriota</taxon>
        <taxon>Cyanophyceae</taxon>
        <taxon>Oscillatoriophycideae</taxon>
        <taxon>Oscillatoriales</taxon>
        <taxon>Microcoleaceae</taxon>
        <taxon>Microcoleus</taxon>
        <taxon>Microcoleus anatoxicus</taxon>
    </lineage>
</organism>
<keyword evidence="1" id="KW-0378">Hydrolase</keyword>
<evidence type="ECO:0000313" key="3">
    <source>
        <dbReference type="EMBL" id="MEK0185099.1"/>
    </source>
</evidence>
<keyword evidence="4" id="KW-1185">Reference proteome</keyword>
<sequence>MEAEYPTASDWYKAHRRELKKYRGEWIAYNHQGIISHDRDYRKMKDAIDPSLSGLDYVIERIFESEFVDPVRFYPVRMRTLKSHDWQPKYELLLKFQHTVTVKILVDSGAELSLITKKLGEDLGYTKGSEEVNNQAEGVGGSIEYLLRQVEIHLDGHIFTAPVAWAQTDFCEEILLGREVVFDLFDIEFKQADETIIFKRRTQ</sequence>
<dbReference type="InterPro" id="IPR021109">
    <property type="entry name" value="Peptidase_aspartic_dom_sf"/>
</dbReference>
<dbReference type="GO" id="GO:0008233">
    <property type="term" value="F:peptidase activity"/>
    <property type="evidence" value="ECO:0007669"/>
    <property type="project" value="UniProtKB-KW"/>
</dbReference>
<dbReference type="InterPro" id="IPR001995">
    <property type="entry name" value="Peptidase_A2_cat"/>
</dbReference>
<dbReference type="Gene3D" id="2.40.70.10">
    <property type="entry name" value="Acid Proteases"/>
    <property type="match status" value="1"/>
</dbReference>
<dbReference type="PROSITE" id="PS50175">
    <property type="entry name" value="ASP_PROT_RETROV"/>
    <property type="match status" value="1"/>
</dbReference>
<dbReference type="SUPFAM" id="SSF50630">
    <property type="entry name" value="Acid proteases"/>
    <property type="match status" value="1"/>
</dbReference>
<dbReference type="Proteomes" id="UP001384579">
    <property type="component" value="Unassembled WGS sequence"/>
</dbReference>
<gene>
    <name evidence="3" type="ORF">WMG39_09530</name>
</gene>
<keyword evidence="3" id="KW-0645">Protease</keyword>
<accession>A0ABU8YL69</accession>
<protein>
    <submittedName>
        <fullName evidence="3">Aspartyl protease family protein</fullName>
    </submittedName>
</protein>
<dbReference type="InterPro" id="IPR043734">
    <property type="entry name" value="DUF5678"/>
</dbReference>
<dbReference type="CDD" id="cd00303">
    <property type="entry name" value="retropepsin_like"/>
    <property type="match status" value="1"/>
</dbReference>
<proteinExistence type="predicted"/>
<comment type="caution">
    <text evidence="3">The sequence shown here is derived from an EMBL/GenBank/DDBJ whole genome shotgun (WGS) entry which is preliminary data.</text>
</comment>
<feature type="domain" description="Peptidase A2" evidence="2">
    <location>
        <begin position="102"/>
        <end position="144"/>
    </location>
</feature>
<evidence type="ECO:0000313" key="4">
    <source>
        <dbReference type="Proteomes" id="UP001384579"/>
    </source>
</evidence>
<dbReference type="GO" id="GO:0006508">
    <property type="term" value="P:proteolysis"/>
    <property type="evidence" value="ECO:0007669"/>
    <property type="project" value="UniProtKB-KW"/>
</dbReference>
<dbReference type="EMBL" id="JBBLXS010000094">
    <property type="protein sequence ID" value="MEK0185099.1"/>
    <property type="molecule type" value="Genomic_DNA"/>
</dbReference>
<evidence type="ECO:0000256" key="1">
    <source>
        <dbReference type="ARBA" id="ARBA00022801"/>
    </source>
</evidence>
<dbReference type="Pfam" id="PF13650">
    <property type="entry name" value="Asp_protease_2"/>
    <property type="match status" value="1"/>
</dbReference>
<dbReference type="Pfam" id="PF18929">
    <property type="entry name" value="DUF5678"/>
    <property type="match status" value="1"/>
</dbReference>
<evidence type="ECO:0000259" key="2">
    <source>
        <dbReference type="PROSITE" id="PS50175"/>
    </source>
</evidence>
<dbReference type="RefSeq" id="WP_340541415.1">
    <property type="nucleotide sequence ID" value="NZ_JBBLXS010000094.1"/>
</dbReference>
<reference evidence="3 4" key="1">
    <citation type="journal article" date="2020" name="Harmful Algae">
        <title>Molecular and morphological characterization of a novel dihydroanatoxin-a producing Microcoleus species (cyanobacteria) from the Russian River, California, USA.</title>
        <authorList>
            <person name="Conklin K.Y."/>
            <person name="Stancheva R."/>
            <person name="Otten T.G."/>
            <person name="Fadness R."/>
            <person name="Boyer G.L."/>
            <person name="Read B."/>
            <person name="Zhang X."/>
            <person name="Sheath R.G."/>
        </authorList>
    </citation>
    <scope>NUCLEOTIDE SEQUENCE [LARGE SCALE GENOMIC DNA]</scope>
    <source>
        <strain evidence="3 4">PTRS2</strain>
    </source>
</reference>